<gene>
    <name evidence="5" type="ORF">NP493_201g02044</name>
</gene>
<accession>A0AAD9P1F3</accession>
<feature type="compositionally biased region" description="Low complexity" evidence="4">
    <location>
        <begin position="183"/>
        <end position="194"/>
    </location>
</feature>
<evidence type="ECO:0000256" key="1">
    <source>
        <dbReference type="ARBA" id="ARBA00022737"/>
    </source>
</evidence>
<feature type="region of interest" description="Disordered" evidence="4">
    <location>
        <begin position="178"/>
        <end position="226"/>
    </location>
</feature>
<comment type="caution">
    <text evidence="5">The sequence shown here is derived from an EMBL/GenBank/DDBJ whole genome shotgun (WGS) entry which is preliminary data.</text>
</comment>
<reference evidence="5" key="1">
    <citation type="journal article" date="2023" name="Mol. Biol. Evol.">
        <title>Third-Generation Sequencing Reveals the Adaptive Role of the Epigenome in Three Deep-Sea Polychaetes.</title>
        <authorList>
            <person name="Perez M."/>
            <person name="Aroh O."/>
            <person name="Sun Y."/>
            <person name="Lan Y."/>
            <person name="Juniper S.K."/>
            <person name="Young C.R."/>
            <person name="Angers B."/>
            <person name="Qian P.Y."/>
        </authorList>
    </citation>
    <scope>NUCLEOTIDE SEQUENCE</scope>
    <source>
        <strain evidence="5">R07B-5</strain>
    </source>
</reference>
<sequence length="283" mass="30705">MDMVVTAFSYACANGFMPILELLANVEEVDPNLADNDGNTSLIFAAQAGHDDVVSFLLHHFRGMHIDHCNQHGFTALMKASIQGRTRCAKLLLFAGANPNRHDYGRGLCAEEWARFCGRRACADAIAKYIRSKKYFFTKTFILSKDKWSSEPDLAKTAAPVETSRGGGSWIQRHLSFKKKKSTGGTESPSSPGSLQKATRCVSSPELAGTDEAPSPNLRAAAPTATRRPSCIDGVVPLNIAKCRRGMRAMCGSVVVEEAPVIEPPKITETDYDLERQGNVGVG</sequence>
<evidence type="ECO:0000313" key="6">
    <source>
        <dbReference type="Proteomes" id="UP001209878"/>
    </source>
</evidence>
<keyword evidence="1" id="KW-0677">Repeat</keyword>
<name>A0AAD9P1F3_RIDPI</name>
<keyword evidence="2 3" id="KW-0040">ANK repeat</keyword>
<evidence type="ECO:0000256" key="2">
    <source>
        <dbReference type="ARBA" id="ARBA00023043"/>
    </source>
</evidence>
<dbReference type="Pfam" id="PF12796">
    <property type="entry name" value="Ank_2"/>
    <property type="match status" value="1"/>
</dbReference>
<evidence type="ECO:0000256" key="4">
    <source>
        <dbReference type="SAM" id="MobiDB-lite"/>
    </source>
</evidence>
<dbReference type="PANTHER" id="PTHR24173:SF40">
    <property type="entry name" value="AGAP006757-PA"/>
    <property type="match status" value="1"/>
</dbReference>
<dbReference type="SUPFAM" id="SSF48403">
    <property type="entry name" value="Ankyrin repeat"/>
    <property type="match status" value="1"/>
</dbReference>
<evidence type="ECO:0000256" key="3">
    <source>
        <dbReference type="PROSITE-ProRule" id="PRU00023"/>
    </source>
</evidence>
<dbReference type="Proteomes" id="UP001209878">
    <property type="component" value="Unassembled WGS sequence"/>
</dbReference>
<dbReference type="AlphaFoldDB" id="A0AAD9P1F3"/>
<feature type="repeat" description="ANK" evidence="3">
    <location>
        <begin position="72"/>
        <end position="104"/>
    </location>
</feature>
<evidence type="ECO:0000313" key="5">
    <source>
        <dbReference type="EMBL" id="KAK2186406.1"/>
    </source>
</evidence>
<dbReference type="EMBL" id="JAODUO010000201">
    <property type="protein sequence ID" value="KAK2186406.1"/>
    <property type="molecule type" value="Genomic_DNA"/>
</dbReference>
<dbReference type="SMART" id="SM00248">
    <property type="entry name" value="ANK"/>
    <property type="match status" value="3"/>
</dbReference>
<keyword evidence="6" id="KW-1185">Reference proteome</keyword>
<proteinExistence type="predicted"/>
<organism evidence="5 6">
    <name type="scientific">Ridgeia piscesae</name>
    <name type="common">Tubeworm</name>
    <dbReference type="NCBI Taxonomy" id="27915"/>
    <lineage>
        <taxon>Eukaryota</taxon>
        <taxon>Metazoa</taxon>
        <taxon>Spiralia</taxon>
        <taxon>Lophotrochozoa</taxon>
        <taxon>Annelida</taxon>
        <taxon>Polychaeta</taxon>
        <taxon>Sedentaria</taxon>
        <taxon>Canalipalpata</taxon>
        <taxon>Sabellida</taxon>
        <taxon>Siboglinidae</taxon>
        <taxon>Ridgeia</taxon>
    </lineage>
</organism>
<dbReference type="PANTHER" id="PTHR24173">
    <property type="entry name" value="ANKYRIN REPEAT CONTAINING"/>
    <property type="match status" value="1"/>
</dbReference>
<dbReference type="PROSITE" id="PS50297">
    <property type="entry name" value="ANK_REP_REGION"/>
    <property type="match status" value="1"/>
</dbReference>
<dbReference type="PROSITE" id="PS50088">
    <property type="entry name" value="ANK_REPEAT"/>
    <property type="match status" value="1"/>
</dbReference>
<dbReference type="InterPro" id="IPR036770">
    <property type="entry name" value="Ankyrin_rpt-contain_sf"/>
</dbReference>
<dbReference type="InterPro" id="IPR002110">
    <property type="entry name" value="Ankyrin_rpt"/>
</dbReference>
<dbReference type="Gene3D" id="1.25.40.20">
    <property type="entry name" value="Ankyrin repeat-containing domain"/>
    <property type="match status" value="1"/>
</dbReference>
<protein>
    <submittedName>
        <fullName evidence="5">Uncharacterized protein</fullName>
    </submittedName>
</protein>